<dbReference type="InterPro" id="IPR003146">
    <property type="entry name" value="M14A_act_pep"/>
</dbReference>
<dbReference type="GO" id="GO:0005615">
    <property type="term" value="C:extracellular space"/>
    <property type="evidence" value="ECO:0007669"/>
    <property type="project" value="TreeGrafter"/>
</dbReference>
<keyword evidence="12" id="KW-1015">Disulfide bond</keyword>
<dbReference type="FunFam" id="3.40.630.10:FF:000040">
    <property type="entry name" value="zinc carboxypeptidase"/>
    <property type="match status" value="1"/>
</dbReference>
<evidence type="ECO:0000256" key="13">
    <source>
        <dbReference type="ARBA" id="ARBA00057299"/>
    </source>
</evidence>
<dbReference type="FunFam" id="3.30.70.340:FF:000002">
    <property type="entry name" value="Carboxypeptidase A"/>
    <property type="match status" value="1"/>
</dbReference>
<dbReference type="RefSeq" id="XP_022105122.1">
    <property type="nucleotide sequence ID" value="XM_022249430.1"/>
</dbReference>
<dbReference type="OMA" id="MAYKGSA"/>
<comment type="similarity">
    <text evidence="3 14">Belongs to the peptidase M14 family.</text>
</comment>
<comment type="cofactor">
    <cofactor evidence="1">
        <name>Zn(2+)</name>
        <dbReference type="ChEBI" id="CHEBI:29105"/>
    </cofactor>
</comment>
<evidence type="ECO:0000256" key="8">
    <source>
        <dbReference type="ARBA" id="ARBA00022729"/>
    </source>
</evidence>
<evidence type="ECO:0000256" key="7">
    <source>
        <dbReference type="ARBA" id="ARBA00022723"/>
    </source>
</evidence>
<dbReference type="GO" id="GO:0006508">
    <property type="term" value="P:proteolysis"/>
    <property type="evidence" value="ECO:0007669"/>
    <property type="project" value="UniProtKB-KW"/>
</dbReference>
<dbReference type="PANTHER" id="PTHR11705">
    <property type="entry name" value="PROTEASE FAMILY M14 CARBOXYPEPTIDASE A,B"/>
    <property type="match status" value="1"/>
</dbReference>
<dbReference type="OrthoDB" id="3626597at2759"/>
<dbReference type="PROSITE" id="PS00132">
    <property type="entry name" value="CARBOXYPEPT_ZN_1"/>
    <property type="match status" value="1"/>
</dbReference>
<name>A0A8B7ZJC8_ACAPL</name>
<evidence type="ECO:0000256" key="4">
    <source>
        <dbReference type="ARBA" id="ARBA00022525"/>
    </source>
</evidence>
<evidence type="ECO:0000256" key="15">
    <source>
        <dbReference type="SAM" id="SignalP"/>
    </source>
</evidence>
<evidence type="ECO:0000256" key="9">
    <source>
        <dbReference type="ARBA" id="ARBA00022801"/>
    </source>
</evidence>
<feature type="chain" id="PRO_5034868126" evidence="15">
    <location>
        <begin position="21"/>
        <end position="437"/>
    </location>
</feature>
<dbReference type="Gene3D" id="3.30.70.340">
    <property type="entry name" value="Metallocarboxypeptidase-like"/>
    <property type="match status" value="1"/>
</dbReference>
<evidence type="ECO:0000256" key="3">
    <source>
        <dbReference type="ARBA" id="ARBA00005988"/>
    </source>
</evidence>
<feature type="active site" description="Proton donor/acceptor" evidence="14">
    <location>
        <position position="386"/>
    </location>
</feature>
<sequence>MVVKLAIFFLLLSFLARLNCEPVRYDGYKLLRVQTRHKRDLEAVKRIYETADERLDFWREPRSVDGDVDIMVSAEHEDSLRNLLGDSGMKAETIIDDIQAAVDEQTEVNLEEEKTFFESFQNLSMINEWMFTLAADYPDIVTVYQIATSYEGRPIYCLKLSHSERAPDAKTPALFIMGGIHSREWLSPATVMFIVNEMVEKYEVDVELEKLLGGLDWYILPVFNVDGYVFTWEKHRLWRKTRSYYAENRCKGADPNRNWDYKWGESGVSFMSCDDIYAGPFAFSETEVKQVADYLTELNAKQSIHGFIDFHAYGQLWMTPYGYGNVLPENYQDQYDLAVHATDALRDVNGSNYTVGSIANVIYQASGNSVDWARGKLRIPYAYAVELPDVGRYGFLMPPRYIIPTGEETLEAVKVMGHGVMAYKGSASELMPSLTTA</sequence>
<dbReference type="CDD" id="cd03860">
    <property type="entry name" value="M14_CP_A-B_like"/>
    <property type="match status" value="1"/>
</dbReference>
<dbReference type="GeneID" id="110987032"/>
<dbReference type="AlphaFoldDB" id="A0A8B7ZJC8"/>
<evidence type="ECO:0000256" key="10">
    <source>
        <dbReference type="ARBA" id="ARBA00022833"/>
    </source>
</evidence>
<evidence type="ECO:0000256" key="11">
    <source>
        <dbReference type="ARBA" id="ARBA00023049"/>
    </source>
</evidence>
<protein>
    <submittedName>
        <fullName evidence="18">Carboxypeptidase B-like</fullName>
    </submittedName>
</protein>
<comment type="function">
    <text evidence="13">Involved in the digestion of the blood meal.</text>
</comment>
<dbReference type="PRINTS" id="PR00765">
    <property type="entry name" value="CRBOXYPTASEA"/>
</dbReference>
<evidence type="ECO:0000256" key="14">
    <source>
        <dbReference type="PROSITE-ProRule" id="PRU01379"/>
    </source>
</evidence>
<dbReference type="Proteomes" id="UP000694845">
    <property type="component" value="Unplaced"/>
</dbReference>
<evidence type="ECO:0000259" key="16">
    <source>
        <dbReference type="PROSITE" id="PS52035"/>
    </source>
</evidence>
<dbReference type="GO" id="GO:0004181">
    <property type="term" value="F:metallocarboxypeptidase activity"/>
    <property type="evidence" value="ECO:0007669"/>
    <property type="project" value="InterPro"/>
</dbReference>
<gene>
    <name evidence="18" type="primary">LOC110987032</name>
</gene>
<feature type="domain" description="Peptidase M14" evidence="16">
    <location>
        <begin position="119"/>
        <end position="420"/>
    </location>
</feature>
<dbReference type="SMART" id="SM00631">
    <property type="entry name" value="Zn_pept"/>
    <property type="match status" value="1"/>
</dbReference>
<accession>A0A8B7ZJC8</accession>
<reference evidence="18" key="1">
    <citation type="submission" date="2025-08" db="UniProtKB">
        <authorList>
            <consortium name="RefSeq"/>
        </authorList>
    </citation>
    <scope>IDENTIFICATION</scope>
</reference>
<keyword evidence="7" id="KW-0479">Metal-binding</keyword>
<dbReference type="InterPro" id="IPR000834">
    <property type="entry name" value="Peptidase_M14"/>
</dbReference>
<evidence type="ECO:0000313" key="18">
    <source>
        <dbReference type="RefSeq" id="XP_022105122.1"/>
    </source>
</evidence>
<evidence type="ECO:0000256" key="5">
    <source>
        <dbReference type="ARBA" id="ARBA00022645"/>
    </source>
</evidence>
<keyword evidence="6" id="KW-0645">Protease</keyword>
<keyword evidence="17" id="KW-1185">Reference proteome</keyword>
<evidence type="ECO:0000256" key="1">
    <source>
        <dbReference type="ARBA" id="ARBA00001947"/>
    </source>
</evidence>
<keyword evidence="4" id="KW-0964">Secreted</keyword>
<evidence type="ECO:0000256" key="6">
    <source>
        <dbReference type="ARBA" id="ARBA00022670"/>
    </source>
</evidence>
<dbReference type="SUPFAM" id="SSF54897">
    <property type="entry name" value="Protease propeptides/inhibitors"/>
    <property type="match status" value="1"/>
</dbReference>
<keyword evidence="8 15" id="KW-0732">Signal</keyword>
<comment type="subcellular location">
    <subcellularLocation>
        <location evidence="2">Secreted</location>
    </subcellularLocation>
</comment>
<dbReference type="Pfam" id="PF00246">
    <property type="entry name" value="Peptidase_M14"/>
    <property type="match status" value="1"/>
</dbReference>
<dbReference type="SUPFAM" id="SSF53187">
    <property type="entry name" value="Zn-dependent exopeptidases"/>
    <property type="match status" value="1"/>
</dbReference>
<dbReference type="InterPro" id="IPR036990">
    <property type="entry name" value="M14A-like_propep"/>
</dbReference>
<dbReference type="Gene3D" id="3.40.630.10">
    <property type="entry name" value="Zn peptidases"/>
    <property type="match status" value="1"/>
</dbReference>
<dbReference type="InterPro" id="IPR057246">
    <property type="entry name" value="CARBOXYPEPT_ZN_1"/>
</dbReference>
<proteinExistence type="inferred from homology"/>
<dbReference type="KEGG" id="aplc:110987032"/>
<evidence type="ECO:0000313" key="17">
    <source>
        <dbReference type="Proteomes" id="UP000694845"/>
    </source>
</evidence>
<keyword evidence="5" id="KW-0121">Carboxypeptidase</keyword>
<keyword evidence="11" id="KW-0482">Metalloprotease</keyword>
<dbReference type="GO" id="GO:0008270">
    <property type="term" value="F:zinc ion binding"/>
    <property type="evidence" value="ECO:0007669"/>
    <property type="project" value="InterPro"/>
</dbReference>
<evidence type="ECO:0000256" key="2">
    <source>
        <dbReference type="ARBA" id="ARBA00004613"/>
    </source>
</evidence>
<feature type="signal peptide" evidence="15">
    <location>
        <begin position="1"/>
        <end position="20"/>
    </location>
</feature>
<dbReference type="Pfam" id="PF02244">
    <property type="entry name" value="Propep_M14"/>
    <property type="match status" value="1"/>
</dbReference>
<keyword evidence="9" id="KW-0378">Hydrolase</keyword>
<keyword evidence="10" id="KW-0862">Zinc</keyword>
<dbReference type="PANTHER" id="PTHR11705:SF91">
    <property type="entry name" value="FI01817P-RELATED"/>
    <property type="match status" value="1"/>
</dbReference>
<dbReference type="PROSITE" id="PS52035">
    <property type="entry name" value="PEPTIDASE_M14"/>
    <property type="match status" value="1"/>
</dbReference>
<evidence type="ECO:0000256" key="12">
    <source>
        <dbReference type="ARBA" id="ARBA00023157"/>
    </source>
</evidence>
<organism evidence="17 18">
    <name type="scientific">Acanthaster planci</name>
    <name type="common">Crown-of-thorns starfish</name>
    <dbReference type="NCBI Taxonomy" id="133434"/>
    <lineage>
        <taxon>Eukaryota</taxon>
        <taxon>Metazoa</taxon>
        <taxon>Echinodermata</taxon>
        <taxon>Eleutherozoa</taxon>
        <taxon>Asterozoa</taxon>
        <taxon>Asteroidea</taxon>
        <taxon>Valvatacea</taxon>
        <taxon>Valvatida</taxon>
        <taxon>Acanthasteridae</taxon>
        <taxon>Acanthaster</taxon>
    </lineage>
</organism>